<dbReference type="PANTHER" id="PTHR12184:SF1">
    <property type="entry name" value="UBIQUINOL-CYTOCHROME-C REDUCTASE COMPLEX ASSEMBLY FACTOR 1"/>
    <property type="match status" value="1"/>
</dbReference>
<dbReference type="SMART" id="SM00456">
    <property type="entry name" value="WW"/>
    <property type="match status" value="1"/>
</dbReference>
<dbReference type="PROSITE" id="PS50020">
    <property type="entry name" value="WW_DOMAIN_2"/>
    <property type="match status" value="1"/>
</dbReference>
<dbReference type="Pfam" id="PF03981">
    <property type="entry name" value="Ubiq_cyt_C_chap"/>
    <property type="match status" value="1"/>
</dbReference>
<evidence type="ECO:0000313" key="3">
    <source>
        <dbReference type="EMBL" id="CAD8894445.1"/>
    </source>
</evidence>
<dbReference type="Gene3D" id="2.20.70.10">
    <property type="match status" value="1"/>
</dbReference>
<accession>A0A7S1FW74</accession>
<dbReference type="EMBL" id="HBFR01029767">
    <property type="protein sequence ID" value="CAD8894445.1"/>
    <property type="molecule type" value="Transcribed_RNA"/>
</dbReference>
<dbReference type="GO" id="GO:0005739">
    <property type="term" value="C:mitochondrion"/>
    <property type="evidence" value="ECO:0007669"/>
    <property type="project" value="TreeGrafter"/>
</dbReference>
<dbReference type="AlphaFoldDB" id="A0A7S1FW74"/>
<reference evidence="3" key="1">
    <citation type="submission" date="2021-01" db="EMBL/GenBank/DDBJ databases">
        <authorList>
            <person name="Corre E."/>
            <person name="Pelletier E."/>
            <person name="Niang G."/>
            <person name="Scheremetjew M."/>
            <person name="Finn R."/>
            <person name="Kale V."/>
            <person name="Holt S."/>
            <person name="Cochrane G."/>
            <person name="Meng A."/>
            <person name="Brown T."/>
            <person name="Cohen L."/>
        </authorList>
    </citation>
    <scope>NUCLEOTIDE SEQUENCE</scope>
    <source>
        <strain evidence="3">308</strain>
    </source>
</reference>
<dbReference type="GO" id="GO:0034551">
    <property type="term" value="P:mitochondrial respiratory chain complex III assembly"/>
    <property type="evidence" value="ECO:0007669"/>
    <property type="project" value="TreeGrafter"/>
</dbReference>
<protein>
    <recommendedName>
        <fullName evidence="2">WW domain-containing protein</fullName>
    </recommendedName>
</protein>
<organism evidence="3">
    <name type="scientific">Corethron hystrix</name>
    <dbReference type="NCBI Taxonomy" id="216773"/>
    <lineage>
        <taxon>Eukaryota</taxon>
        <taxon>Sar</taxon>
        <taxon>Stramenopiles</taxon>
        <taxon>Ochrophyta</taxon>
        <taxon>Bacillariophyta</taxon>
        <taxon>Coscinodiscophyceae</taxon>
        <taxon>Corethrophycidae</taxon>
        <taxon>Corethrales</taxon>
        <taxon>Corethraceae</taxon>
        <taxon>Corethron</taxon>
    </lineage>
</organism>
<dbReference type="SUPFAM" id="SSF51045">
    <property type="entry name" value="WW domain"/>
    <property type="match status" value="1"/>
</dbReference>
<dbReference type="PANTHER" id="PTHR12184">
    <property type="entry name" value="UBIQUINOL-CYTOCHROME C REDUCTASE COMPLEX ASSEMBLY FACTOR 1 FAMILY MEMBER"/>
    <property type="match status" value="1"/>
</dbReference>
<name>A0A7S1FW74_9STRA</name>
<evidence type="ECO:0000256" key="1">
    <source>
        <dbReference type="ARBA" id="ARBA00006407"/>
    </source>
</evidence>
<dbReference type="InterPro" id="IPR007129">
    <property type="entry name" value="Ubiqinol_cyt_c_chaperone_CPB3"/>
</dbReference>
<dbReference type="InterPro" id="IPR021150">
    <property type="entry name" value="Ubiq_cyt_c_chap"/>
</dbReference>
<dbReference type="InterPro" id="IPR036020">
    <property type="entry name" value="WW_dom_sf"/>
</dbReference>
<proteinExistence type="inferred from homology"/>
<dbReference type="InterPro" id="IPR001202">
    <property type="entry name" value="WW_dom"/>
</dbReference>
<comment type="similarity">
    <text evidence="1">Belongs to the CBP3 family.</text>
</comment>
<dbReference type="Pfam" id="PF00397">
    <property type="entry name" value="WW"/>
    <property type="match status" value="1"/>
</dbReference>
<evidence type="ECO:0000259" key="2">
    <source>
        <dbReference type="PROSITE" id="PS50020"/>
    </source>
</evidence>
<gene>
    <name evidence="3" type="ORF">CHYS00102_LOCUS21658</name>
</gene>
<dbReference type="CDD" id="cd00201">
    <property type="entry name" value="WW"/>
    <property type="match status" value="1"/>
</dbReference>
<sequence>MVPVASNSFRMISRNHPALSYRCLVTAFGTPSLSARPVSPFMASRLRQLSGGTDVPVSDAPVSKKNLFGKIWSRFSVLDQRDRAVQASFLYAAAEQRAMDACWYTNGRLPRTFRAKHMIMALHVWLIHQRLSVSPMDDDPDDNLIVQENLFETMWTDATGRIRVEPGVTEMMVNKYLKQTQQLTFTSFMHYDHAVAKKTHDEVYSDLSTSLWHHIYQSAPDIPDDPVHRLTDYVLQTRDYILNEHSSEYWKEGRTPFTEEMVVDFSNMVDNDGKPMKNIRYDPANDPWYLPGGWLAAQSEPGERYYWHPETREVRWDLPVDVRDAVVSNKK</sequence>
<feature type="domain" description="WW" evidence="2">
    <location>
        <begin position="288"/>
        <end position="321"/>
    </location>
</feature>